<proteinExistence type="predicted"/>
<dbReference type="Proteomes" id="UP001597502">
    <property type="component" value="Unassembled WGS sequence"/>
</dbReference>
<dbReference type="EMBL" id="JBHUNA010000008">
    <property type="protein sequence ID" value="MFD2760302.1"/>
    <property type="molecule type" value="Genomic_DNA"/>
</dbReference>
<name>A0ABW5V2V1_9BACI</name>
<evidence type="ECO:0000313" key="2">
    <source>
        <dbReference type="Proteomes" id="UP001597502"/>
    </source>
</evidence>
<dbReference type="RefSeq" id="WP_382391659.1">
    <property type="nucleotide sequence ID" value="NZ_JBHUNA010000008.1"/>
</dbReference>
<keyword evidence="2" id="KW-1185">Reference proteome</keyword>
<dbReference type="Pfam" id="PF10747">
    <property type="entry name" value="SirA"/>
    <property type="match status" value="1"/>
</dbReference>
<reference evidence="2" key="1">
    <citation type="journal article" date="2019" name="Int. J. Syst. Evol. Microbiol.">
        <title>The Global Catalogue of Microorganisms (GCM) 10K type strain sequencing project: providing services to taxonomists for standard genome sequencing and annotation.</title>
        <authorList>
            <consortium name="The Broad Institute Genomics Platform"/>
            <consortium name="The Broad Institute Genome Sequencing Center for Infectious Disease"/>
            <person name="Wu L."/>
            <person name="Ma J."/>
        </authorList>
    </citation>
    <scope>NUCLEOTIDE SEQUENCE [LARGE SCALE GENOMIC DNA]</scope>
    <source>
        <strain evidence="2">TISTR 1535</strain>
    </source>
</reference>
<evidence type="ECO:0000313" key="1">
    <source>
        <dbReference type="EMBL" id="MFD2760302.1"/>
    </source>
</evidence>
<dbReference type="Gene3D" id="3.30.310.250">
    <property type="entry name" value="Sporulation inhibitor of replication protein SirA"/>
    <property type="match status" value="1"/>
</dbReference>
<dbReference type="InterPro" id="IPR038449">
    <property type="entry name" value="SirA_sf"/>
</dbReference>
<dbReference type="InterPro" id="IPR019683">
    <property type="entry name" value="SirA"/>
</dbReference>
<organism evidence="1 2">
    <name type="scientific">Lentibacillus juripiscarius</name>
    <dbReference type="NCBI Taxonomy" id="257446"/>
    <lineage>
        <taxon>Bacteria</taxon>
        <taxon>Bacillati</taxon>
        <taxon>Bacillota</taxon>
        <taxon>Bacilli</taxon>
        <taxon>Bacillales</taxon>
        <taxon>Bacillaceae</taxon>
        <taxon>Lentibacillus</taxon>
    </lineage>
</organism>
<sequence length="153" mass="18297">MNHYSIYWIREEFAHFFYYRSEILCRFIKSYEQNQGREDLVSQFQYITHDFPQTSLIAHIIGSLPSRTNMKQEDGLLKVYEGERYISLHMERKRINFRSDIIHDAEELLFPALRSFQPYLFVVGNNTEDFGWISPVIQLTEKDKPGQVLYSCL</sequence>
<protein>
    <submittedName>
        <fullName evidence="1">Sporulation inhibitor of replication protein SirA</fullName>
    </submittedName>
</protein>
<accession>A0ABW5V2V1</accession>
<gene>
    <name evidence="1" type="primary">sirA</name>
    <name evidence="1" type="ORF">ACFSUO_04855</name>
</gene>
<comment type="caution">
    <text evidence="1">The sequence shown here is derived from an EMBL/GenBank/DDBJ whole genome shotgun (WGS) entry which is preliminary data.</text>
</comment>